<organism evidence="3 4">
    <name type="scientific">Apiospora phragmitis</name>
    <dbReference type="NCBI Taxonomy" id="2905665"/>
    <lineage>
        <taxon>Eukaryota</taxon>
        <taxon>Fungi</taxon>
        <taxon>Dikarya</taxon>
        <taxon>Ascomycota</taxon>
        <taxon>Pezizomycotina</taxon>
        <taxon>Sordariomycetes</taxon>
        <taxon>Xylariomycetidae</taxon>
        <taxon>Amphisphaeriales</taxon>
        <taxon>Apiosporaceae</taxon>
        <taxon>Apiospora</taxon>
    </lineage>
</organism>
<keyword evidence="2" id="KW-0472">Membrane</keyword>
<evidence type="ECO:0000313" key="4">
    <source>
        <dbReference type="Proteomes" id="UP001480595"/>
    </source>
</evidence>
<comment type="caution">
    <text evidence="3">The sequence shown here is derived from an EMBL/GenBank/DDBJ whole genome shotgun (WGS) entry which is preliminary data.</text>
</comment>
<feature type="transmembrane region" description="Helical" evidence="2">
    <location>
        <begin position="117"/>
        <end position="139"/>
    </location>
</feature>
<feature type="compositionally biased region" description="Polar residues" evidence="1">
    <location>
        <begin position="22"/>
        <end position="39"/>
    </location>
</feature>
<feature type="compositionally biased region" description="Low complexity" evidence="1">
    <location>
        <begin position="152"/>
        <end position="189"/>
    </location>
</feature>
<dbReference type="GeneID" id="92091473"/>
<gene>
    <name evidence="3" type="ORF">PG994_007001</name>
</gene>
<evidence type="ECO:0000256" key="2">
    <source>
        <dbReference type="SAM" id="Phobius"/>
    </source>
</evidence>
<keyword evidence="2" id="KW-0812">Transmembrane</keyword>
<keyword evidence="2" id="KW-1133">Transmembrane helix</keyword>
<feature type="compositionally biased region" description="Basic and acidic residues" evidence="1">
    <location>
        <begin position="1"/>
        <end position="20"/>
    </location>
</feature>
<proteinExistence type="predicted"/>
<feature type="region of interest" description="Disordered" evidence="1">
    <location>
        <begin position="145"/>
        <end position="206"/>
    </location>
</feature>
<dbReference type="EMBL" id="JAQQWL010000007">
    <property type="protein sequence ID" value="KAK8064363.1"/>
    <property type="molecule type" value="Genomic_DNA"/>
</dbReference>
<sequence>MIPEPRTVEESTNVHEEPRSHLATTEEFSSTPGLQTVSGPQVVAAPPHLQESIPSELEALSADHNKMMLTAIGSAGSTFAPPQPSAGMIPWDREAEQKMTVKHGVGDKGKARERRRWIWGLGIIVLLALVTALGLGLGLSMRSKRLGGSSGGSDRPSAASNGTSSAPTASTATAPSPSASDPAPSCPDANNTVYTTPADEDGSGSTQYRRICGVSYDGNDIQPEKAETMGRCLALCSGQQGSCAGVVWYDAGPQGTDLNWCWLKRSMEKAVLSYRDSAQTAIRL</sequence>
<evidence type="ECO:0000256" key="1">
    <source>
        <dbReference type="SAM" id="MobiDB-lite"/>
    </source>
</evidence>
<name>A0ABR1UZI7_9PEZI</name>
<feature type="region of interest" description="Disordered" evidence="1">
    <location>
        <begin position="1"/>
        <end position="40"/>
    </location>
</feature>
<dbReference type="Proteomes" id="UP001480595">
    <property type="component" value="Unassembled WGS sequence"/>
</dbReference>
<evidence type="ECO:0000313" key="3">
    <source>
        <dbReference type="EMBL" id="KAK8064363.1"/>
    </source>
</evidence>
<protein>
    <recommendedName>
        <fullName evidence="5">Apple domain-containing protein</fullName>
    </recommendedName>
</protein>
<dbReference type="RefSeq" id="XP_066715352.1">
    <property type="nucleotide sequence ID" value="XM_066858410.1"/>
</dbReference>
<keyword evidence="4" id="KW-1185">Reference proteome</keyword>
<accession>A0ABR1UZI7</accession>
<evidence type="ECO:0008006" key="5">
    <source>
        <dbReference type="Google" id="ProtNLM"/>
    </source>
</evidence>
<reference evidence="3 4" key="1">
    <citation type="submission" date="2023-01" db="EMBL/GenBank/DDBJ databases">
        <title>Analysis of 21 Apiospora genomes using comparative genomics revels a genus with tremendous synthesis potential of carbohydrate active enzymes and secondary metabolites.</title>
        <authorList>
            <person name="Sorensen T."/>
        </authorList>
    </citation>
    <scope>NUCLEOTIDE SEQUENCE [LARGE SCALE GENOMIC DNA]</scope>
    <source>
        <strain evidence="3 4">CBS 135458</strain>
    </source>
</reference>